<proteinExistence type="predicted"/>
<dbReference type="RefSeq" id="XP_013269128.1">
    <property type="nucleotide sequence ID" value="XM_013413674.1"/>
</dbReference>
<evidence type="ECO:0000313" key="2">
    <source>
        <dbReference type="Proteomes" id="UP000053617"/>
    </source>
</evidence>
<protein>
    <submittedName>
        <fullName evidence="1">Uncharacterized protein</fullName>
    </submittedName>
</protein>
<dbReference type="VEuPathDB" id="FungiDB:Z518_07931"/>
<organism evidence="1 2">
    <name type="scientific">Rhinocladiella mackenziei CBS 650.93</name>
    <dbReference type="NCBI Taxonomy" id="1442369"/>
    <lineage>
        <taxon>Eukaryota</taxon>
        <taxon>Fungi</taxon>
        <taxon>Dikarya</taxon>
        <taxon>Ascomycota</taxon>
        <taxon>Pezizomycotina</taxon>
        <taxon>Eurotiomycetes</taxon>
        <taxon>Chaetothyriomycetidae</taxon>
        <taxon>Chaetothyriales</taxon>
        <taxon>Herpotrichiellaceae</taxon>
        <taxon>Rhinocladiella</taxon>
    </lineage>
</organism>
<dbReference type="Proteomes" id="UP000053617">
    <property type="component" value="Unassembled WGS sequence"/>
</dbReference>
<gene>
    <name evidence="1" type="ORF">Z518_07931</name>
</gene>
<dbReference type="GeneID" id="25296002"/>
<reference evidence="1 2" key="1">
    <citation type="submission" date="2015-01" db="EMBL/GenBank/DDBJ databases">
        <title>The Genome Sequence of Rhinocladiella mackenzie CBS 650.93.</title>
        <authorList>
            <consortium name="The Broad Institute Genomics Platform"/>
            <person name="Cuomo C."/>
            <person name="de Hoog S."/>
            <person name="Gorbushina A."/>
            <person name="Stielow B."/>
            <person name="Teixiera M."/>
            <person name="Abouelleil A."/>
            <person name="Chapman S.B."/>
            <person name="Priest M."/>
            <person name="Young S.K."/>
            <person name="Wortman J."/>
            <person name="Nusbaum C."/>
            <person name="Birren B."/>
        </authorList>
    </citation>
    <scope>NUCLEOTIDE SEQUENCE [LARGE SCALE GENOMIC DNA]</scope>
    <source>
        <strain evidence="1 2">CBS 650.93</strain>
    </source>
</reference>
<sequence>MTSSLRATPIPEKRDYHFQATDKQYKRQFARRGMRKNFNSREMKAILNDPMDSSVIRGVQVPKAKINRFVRRQRLKRPKDKTQAHLGKETVPATELEVAIPEDLSSHSPPLPHGEIFSAPRDCKLMLKTLIRTTLSFPMA</sequence>
<keyword evidence="2" id="KW-1185">Reference proteome</keyword>
<dbReference type="HOGENOM" id="CLU_1836235_0_0_1"/>
<evidence type="ECO:0000313" key="1">
    <source>
        <dbReference type="EMBL" id="KIX01992.1"/>
    </source>
</evidence>
<accession>A0A0D2FJ56</accession>
<dbReference type="STRING" id="1442369.A0A0D2FJ56"/>
<dbReference type="AlphaFoldDB" id="A0A0D2FJ56"/>
<dbReference type="OrthoDB" id="539213at2759"/>
<dbReference type="EMBL" id="KN847480">
    <property type="protein sequence ID" value="KIX01992.1"/>
    <property type="molecule type" value="Genomic_DNA"/>
</dbReference>
<name>A0A0D2FJ56_9EURO</name>